<protein>
    <submittedName>
        <fullName evidence="1">Metallo-beta-lactamase family protein</fullName>
    </submittedName>
</protein>
<evidence type="ECO:0000313" key="1">
    <source>
        <dbReference type="EMBL" id="KAK0657159.1"/>
    </source>
</evidence>
<proteinExistence type="predicted"/>
<dbReference type="SUPFAM" id="SSF56281">
    <property type="entry name" value="Metallo-hydrolase/oxidoreductase"/>
    <property type="match status" value="1"/>
</dbReference>
<dbReference type="InterPro" id="IPR036866">
    <property type="entry name" value="RibonucZ/Hydroxyglut_hydro"/>
</dbReference>
<dbReference type="PANTHER" id="PTHR36839">
    <property type="entry name" value="METALLO-BETA-LACTAMASE FAMILY PROTEIN (AFU_ORTHOLOGUE AFUA_5G12770)"/>
    <property type="match status" value="1"/>
</dbReference>
<dbReference type="PANTHER" id="PTHR36839:SF1">
    <property type="entry name" value="METALLO-BETA-LACTAMASE FAMILY PROTEIN (AFU_ORTHOLOGUE AFUA_5G12770)"/>
    <property type="match status" value="1"/>
</dbReference>
<dbReference type="EMBL" id="JAULSV010000001">
    <property type="protein sequence ID" value="KAK0657159.1"/>
    <property type="molecule type" value="Genomic_DNA"/>
</dbReference>
<reference evidence="1" key="1">
    <citation type="submission" date="2023-06" db="EMBL/GenBank/DDBJ databases">
        <title>Genome-scale phylogeny and comparative genomics of the fungal order Sordariales.</title>
        <authorList>
            <consortium name="Lawrence Berkeley National Laboratory"/>
            <person name="Hensen N."/>
            <person name="Bonometti L."/>
            <person name="Westerberg I."/>
            <person name="Brannstrom I.O."/>
            <person name="Guillou S."/>
            <person name="Cros-Aarteil S."/>
            <person name="Calhoun S."/>
            <person name="Haridas S."/>
            <person name="Kuo A."/>
            <person name="Mondo S."/>
            <person name="Pangilinan J."/>
            <person name="Riley R."/>
            <person name="Labutti K."/>
            <person name="Andreopoulos B."/>
            <person name="Lipzen A."/>
            <person name="Chen C."/>
            <person name="Yanf M."/>
            <person name="Daum C."/>
            <person name="Ng V."/>
            <person name="Clum A."/>
            <person name="Steindorff A."/>
            <person name="Ohm R."/>
            <person name="Martin F."/>
            <person name="Silar P."/>
            <person name="Natvig D."/>
            <person name="Lalanne C."/>
            <person name="Gautier V."/>
            <person name="Ament-Velasquez S.L."/>
            <person name="Kruys A."/>
            <person name="Hutchinson M.I."/>
            <person name="Powell A.J."/>
            <person name="Barry K."/>
            <person name="Miller A.N."/>
            <person name="Grigoriev I.V."/>
            <person name="Debuchy R."/>
            <person name="Gladieux P."/>
            <person name="Thoren M.H."/>
            <person name="Johannesson H."/>
        </authorList>
    </citation>
    <scope>NUCLEOTIDE SEQUENCE</scope>
    <source>
        <strain evidence="1">SMH2532-1</strain>
    </source>
</reference>
<comment type="caution">
    <text evidence="1">The sequence shown here is derived from an EMBL/GenBank/DDBJ whole genome shotgun (WGS) entry which is preliminary data.</text>
</comment>
<gene>
    <name evidence="1" type="ORF">B0T16DRAFT_385750</name>
</gene>
<name>A0AA39YR78_9PEZI</name>
<organism evidence="1 2">
    <name type="scientific">Cercophora newfieldiana</name>
    <dbReference type="NCBI Taxonomy" id="92897"/>
    <lineage>
        <taxon>Eukaryota</taxon>
        <taxon>Fungi</taxon>
        <taxon>Dikarya</taxon>
        <taxon>Ascomycota</taxon>
        <taxon>Pezizomycotina</taxon>
        <taxon>Sordariomycetes</taxon>
        <taxon>Sordariomycetidae</taxon>
        <taxon>Sordariales</taxon>
        <taxon>Lasiosphaeriaceae</taxon>
        <taxon>Cercophora</taxon>
    </lineage>
</organism>
<sequence>MAPYNVKETESLLVCVACGTQFPTSNPSAVKTCFICDDPRQYIPPPQQSFTTLTSLRSKHKNTFTPFPDDPSFISVITTPKLAIGQRAILIKTAAGNILWDCLTLIDEETIAEIKEKHGGLHGIVISHPHYYSTQVEWADAFDCPVYLAVEDKQWLARSSDKQVFLDKGKTETAIKIGGVDTGIKAIKLGGHFPGSLVLLYQSRLLIADTLMTTPSALSNFTVNALSEPRSRPKGINTYAFMWSIPNYIPLSADEVIRMWNILKEYDFTSTHGAFEWQNVEGVDVKGRVLESMQIQTKYMGYGEHPFLHTLF</sequence>
<dbReference type="Proteomes" id="UP001174936">
    <property type="component" value="Unassembled WGS sequence"/>
</dbReference>
<evidence type="ECO:0000313" key="2">
    <source>
        <dbReference type="Proteomes" id="UP001174936"/>
    </source>
</evidence>
<dbReference type="Gene3D" id="3.60.15.10">
    <property type="entry name" value="Ribonuclease Z/Hydroxyacylglutathione hydrolase-like"/>
    <property type="match status" value="1"/>
</dbReference>
<accession>A0AA39YR78</accession>
<dbReference type="AlphaFoldDB" id="A0AA39YR78"/>
<keyword evidence="2" id="KW-1185">Reference proteome</keyword>